<dbReference type="PROSITE" id="PS00211">
    <property type="entry name" value="ABC_TRANSPORTER_1"/>
    <property type="match status" value="1"/>
</dbReference>
<dbReference type="PANTHER" id="PTHR24220">
    <property type="entry name" value="IMPORT ATP-BINDING PROTEIN"/>
    <property type="match status" value="1"/>
</dbReference>
<proteinExistence type="predicted"/>
<dbReference type="SMART" id="SM00382">
    <property type="entry name" value="AAA"/>
    <property type="match status" value="1"/>
</dbReference>
<evidence type="ECO:0000256" key="2">
    <source>
        <dbReference type="ARBA" id="ARBA00022741"/>
    </source>
</evidence>
<dbReference type="CDD" id="cd03255">
    <property type="entry name" value="ABC_MJ0796_LolCDE_FtsE"/>
    <property type="match status" value="1"/>
</dbReference>
<feature type="domain" description="ABC transporter" evidence="4">
    <location>
        <begin position="13"/>
        <end position="252"/>
    </location>
</feature>
<name>A0ABS3XAW3_9ACTN</name>
<evidence type="ECO:0000313" key="6">
    <source>
        <dbReference type="Proteomes" id="UP001519064"/>
    </source>
</evidence>
<keyword evidence="2" id="KW-0547">Nucleotide-binding</keyword>
<accession>A0ABS3XAW3</accession>
<sequence length="268" mass="28588">MVNAEKERHGGALVLEGVTRRYGHRRGAVQALRGVDVALARGSFTAVMGPSGSGKSTLLQCAVGLDRPTAGSVRIAEKELTRMGRRALTRLRRERVGFVFQSFNLLPALTAEQNVALPLRLAGGATRRARDSAREALARVGLAHRAHRRPAELSGGQQQRVALARALVTEPEVICADEPTGALDPATAEEVLALLRQSVDELGATVLMVTHDPAAAAHADRVLFLANGLLVDEYRGTAEEARSARAGAVTDIARRMRTLTRTGTEVAV</sequence>
<evidence type="ECO:0000256" key="3">
    <source>
        <dbReference type="ARBA" id="ARBA00022840"/>
    </source>
</evidence>
<keyword evidence="1" id="KW-0813">Transport</keyword>
<dbReference type="InterPro" id="IPR027417">
    <property type="entry name" value="P-loop_NTPase"/>
</dbReference>
<dbReference type="InterPro" id="IPR003439">
    <property type="entry name" value="ABC_transporter-like_ATP-bd"/>
</dbReference>
<dbReference type="InterPro" id="IPR003593">
    <property type="entry name" value="AAA+_ATPase"/>
</dbReference>
<dbReference type="Gene3D" id="3.40.50.300">
    <property type="entry name" value="P-loop containing nucleotide triphosphate hydrolases"/>
    <property type="match status" value="1"/>
</dbReference>
<dbReference type="InterPro" id="IPR015854">
    <property type="entry name" value="ABC_transpr_LolD-like"/>
</dbReference>
<keyword evidence="3 5" id="KW-0067">ATP-binding</keyword>
<protein>
    <submittedName>
        <fullName evidence="5">ABC transporter ATP-binding protein</fullName>
    </submittedName>
</protein>
<dbReference type="RefSeq" id="WP_209239521.1">
    <property type="nucleotide sequence ID" value="NZ_JADKMA010000049.1"/>
</dbReference>
<dbReference type="Pfam" id="PF00005">
    <property type="entry name" value="ABC_tran"/>
    <property type="match status" value="1"/>
</dbReference>
<gene>
    <name evidence="5" type="ORF">ITI46_12230</name>
</gene>
<dbReference type="GO" id="GO:0005524">
    <property type="term" value="F:ATP binding"/>
    <property type="evidence" value="ECO:0007669"/>
    <property type="project" value="UniProtKB-KW"/>
</dbReference>
<comment type="caution">
    <text evidence="5">The sequence shown here is derived from an EMBL/GenBank/DDBJ whole genome shotgun (WGS) entry which is preliminary data.</text>
</comment>
<dbReference type="EMBL" id="JADKMA010000049">
    <property type="protein sequence ID" value="MBO8192429.1"/>
    <property type="molecule type" value="Genomic_DNA"/>
</dbReference>
<dbReference type="SUPFAM" id="SSF52540">
    <property type="entry name" value="P-loop containing nucleoside triphosphate hydrolases"/>
    <property type="match status" value="1"/>
</dbReference>
<keyword evidence="6" id="KW-1185">Reference proteome</keyword>
<dbReference type="PROSITE" id="PS50893">
    <property type="entry name" value="ABC_TRANSPORTER_2"/>
    <property type="match status" value="1"/>
</dbReference>
<reference evidence="5 6" key="1">
    <citation type="submission" date="2020-11" db="EMBL/GenBank/DDBJ databases">
        <title>Streptomyces spirodelae sp. nov., isolated from duckweed.</title>
        <authorList>
            <person name="Saimee Y."/>
            <person name="Duangmal K."/>
        </authorList>
    </citation>
    <scope>NUCLEOTIDE SEQUENCE [LARGE SCALE GENOMIC DNA]</scope>
    <source>
        <strain evidence="5 6">S16-07</strain>
    </source>
</reference>
<evidence type="ECO:0000259" key="4">
    <source>
        <dbReference type="PROSITE" id="PS50893"/>
    </source>
</evidence>
<dbReference type="PANTHER" id="PTHR24220:SF685">
    <property type="entry name" value="ABC TRANSPORTER RELATED"/>
    <property type="match status" value="1"/>
</dbReference>
<organism evidence="5 6">
    <name type="scientific">Streptomyces oryzae</name>
    <dbReference type="NCBI Taxonomy" id="1434886"/>
    <lineage>
        <taxon>Bacteria</taxon>
        <taxon>Bacillati</taxon>
        <taxon>Actinomycetota</taxon>
        <taxon>Actinomycetes</taxon>
        <taxon>Kitasatosporales</taxon>
        <taxon>Streptomycetaceae</taxon>
        <taxon>Streptomyces</taxon>
    </lineage>
</organism>
<dbReference type="Proteomes" id="UP001519064">
    <property type="component" value="Unassembled WGS sequence"/>
</dbReference>
<evidence type="ECO:0000313" key="5">
    <source>
        <dbReference type="EMBL" id="MBO8192429.1"/>
    </source>
</evidence>
<dbReference type="InterPro" id="IPR017911">
    <property type="entry name" value="MacB-like_ATP-bd"/>
</dbReference>
<evidence type="ECO:0000256" key="1">
    <source>
        <dbReference type="ARBA" id="ARBA00022448"/>
    </source>
</evidence>
<dbReference type="InterPro" id="IPR017871">
    <property type="entry name" value="ABC_transporter-like_CS"/>
</dbReference>